<dbReference type="GeneID" id="7838390"/>
<dbReference type="Proteomes" id="UP000009168">
    <property type="component" value="Unassembled WGS sequence"/>
</dbReference>
<proteinExistence type="predicted"/>
<name>Q23H80_TETTS</name>
<dbReference type="KEGG" id="tet:TTHERM_00820650"/>
<gene>
    <name evidence="1" type="ORF">TTHERM_00820650</name>
</gene>
<dbReference type="InParanoid" id="Q23H80"/>
<organism evidence="1 2">
    <name type="scientific">Tetrahymena thermophila (strain SB210)</name>
    <dbReference type="NCBI Taxonomy" id="312017"/>
    <lineage>
        <taxon>Eukaryota</taxon>
        <taxon>Sar</taxon>
        <taxon>Alveolata</taxon>
        <taxon>Ciliophora</taxon>
        <taxon>Intramacronucleata</taxon>
        <taxon>Oligohymenophorea</taxon>
        <taxon>Hymenostomatida</taxon>
        <taxon>Tetrahymenina</taxon>
        <taxon>Tetrahymenidae</taxon>
        <taxon>Tetrahymena</taxon>
    </lineage>
</organism>
<dbReference type="AlphaFoldDB" id="Q23H80"/>
<accession>Q23H80</accession>
<dbReference type="EMBL" id="GG662700">
    <property type="protein sequence ID" value="EAR95928.2"/>
    <property type="molecule type" value="Genomic_DNA"/>
</dbReference>
<evidence type="ECO:0000313" key="2">
    <source>
        <dbReference type="Proteomes" id="UP000009168"/>
    </source>
</evidence>
<protein>
    <submittedName>
        <fullName evidence="1">Uncharacterized protein</fullName>
    </submittedName>
</protein>
<sequence length="528" mass="62989">MIVNVQNQQQIKIKADLYEAVLTDKSQQQLKQVFSRYTQAQYISLDLDNISQYNYDNSYINQMLKDLLFKLNKFDVIIDIRIKNILSLHYDGTLISHSYKLNQKQVLSRNNNIINNVQHYLNAEDKINNLENRIIYIDYIVYQRFEVNVSFRILNDDYSSNQDSKQVIDNLCYYLNHMIDFSLTNVLSIENILLTQMKIKIYEQQFKIDCSYNKVKFHALIQDENSSFSYCIIRLIKMFSANQIDLYVDDETMHELLEHLFHEENKEKAKSINQLKIKAFSKEDPQKFINLVQEGNSIKIEYNSDKMKIQNYILENLFTVFNENAIQFIFLDVKSVHFLKEVRKILKYANIHQQSQLDIKTKYDDFFIKREQINKQKVLFDHNLHIDTQDLILRQPTKNIYQLCQFNSQSSECDTISANKQLIKILCSLNVQVFRYLFDTQNRAFPINICLQEKEKKQILSMIDSKCFSNVLDIRTNLRIINNKLINKPKHALLAYLTCLKRQNQLNILRKEIIQEAFIKFYFKEQDE</sequence>
<keyword evidence="2" id="KW-1185">Reference proteome</keyword>
<dbReference type="RefSeq" id="XP_001016173.2">
    <property type="nucleotide sequence ID" value="XM_001016173.2"/>
</dbReference>
<reference evidence="2" key="1">
    <citation type="journal article" date="2006" name="PLoS Biol.">
        <title>Macronuclear genome sequence of the ciliate Tetrahymena thermophila, a model eukaryote.</title>
        <authorList>
            <person name="Eisen J.A."/>
            <person name="Coyne R.S."/>
            <person name="Wu M."/>
            <person name="Wu D."/>
            <person name="Thiagarajan M."/>
            <person name="Wortman J.R."/>
            <person name="Badger J.H."/>
            <person name="Ren Q."/>
            <person name="Amedeo P."/>
            <person name="Jones K.M."/>
            <person name="Tallon L.J."/>
            <person name="Delcher A.L."/>
            <person name="Salzberg S.L."/>
            <person name="Silva J.C."/>
            <person name="Haas B.J."/>
            <person name="Majoros W.H."/>
            <person name="Farzad M."/>
            <person name="Carlton J.M."/>
            <person name="Smith R.K. Jr."/>
            <person name="Garg J."/>
            <person name="Pearlman R.E."/>
            <person name="Karrer K.M."/>
            <person name="Sun L."/>
            <person name="Manning G."/>
            <person name="Elde N.C."/>
            <person name="Turkewitz A.P."/>
            <person name="Asai D.J."/>
            <person name="Wilkes D.E."/>
            <person name="Wang Y."/>
            <person name="Cai H."/>
            <person name="Collins K."/>
            <person name="Stewart B.A."/>
            <person name="Lee S.R."/>
            <person name="Wilamowska K."/>
            <person name="Weinberg Z."/>
            <person name="Ruzzo W.L."/>
            <person name="Wloga D."/>
            <person name="Gaertig J."/>
            <person name="Frankel J."/>
            <person name="Tsao C.-C."/>
            <person name="Gorovsky M.A."/>
            <person name="Keeling P.J."/>
            <person name="Waller R.F."/>
            <person name="Patron N.J."/>
            <person name="Cherry J.M."/>
            <person name="Stover N.A."/>
            <person name="Krieger C.J."/>
            <person name="del Toro C."/>
            <person name="Ryder H.F."/>
            <person name="Williamson S.C."/>
            <person name="Barbeau R.A."/>
            <person name="Hamilton E.P."/>
            <person name="Orias E."/>
        </authorList>
    </citation>
    <scope>NUCLEOTIDE SEQUENCE [LARGE SCALE GENOMIC DNA]</scope>
    <source>
        <strain evidence="2">SB210</strain>
    </source>
</reference>
<dbReference type="HOGENOM" id="CLU_958072_0_0_1"/>
<evidence type="ECO:0000313" key="1">
    <source>
        <dbReference type="EMBL" id="EAR95928.2"/>
    </source>
</evidence>